<feature type="coiled-coil region" evidence="3">
    <location>
        <begin position="159"/>
        <end position="217"/>
    </location>
</feature>
<dbReference type="Pfam" id="PF09011">
    <property type="entry name" value="HMG_box_2"/>
    <property type="match status" value="1"/>
</dbReference>
<dbReference type="Proteomes" id="UP001054945">
    <property type="component" value="Unassembled WGS sequence"/>
</dbReference>
<evidence type="ECO:0000313" key="7">
    <source>
        <dbReference type="Proteomes" id="UP001054945"/>
    </source>
</evidence>
<dbReference type="InterPro" id="IPR036910">
    <property type="entry name" value="HMG_box_dom_sf"/>
</dbReference>
<dbReference type="SMART" id="SM00398">
    <property type="entry name" value="HMG"/>
    <property type="match status" value="2"/>
</dbReference>
<dbReference type="Gene3D" id="1.10.30.10">
    <property type="entry name" value="High mobility group box domain"/>
    <property type="match status" value="2"/>
</dbReference>
<accession>A0AAV4VKB2</accession>
<feature type="domain" description="HMG box" evidence="5">
    <location>
        <begin position="146"/>
        <end position="215"/>
    </location>
</feature>
<feature type="domain" description="HMG box" evidence="5">
    <location>
        <begin position="41"/>
        <end position="109"/>
    </location>
</feature>
<protein>
    <submittedName>
        <fullName evidence="6">Transcription factor A, mitochondrial</fullName>
    </submittedName>
</protein>
<evidence type="ECO:0000256" key="4">
    <source>
        <dbReference type="SAM" id="MobiDB-lite"/>
    </source>
</evidence>
<evidence type="ECO:0000259" key="5">
    <source>
        <dbReference type="PROSITE" id="PS50118"/>
    </source>
</evidence>
<dbReference type="CDD" id="cd00084">
    <property type="entry name" value="HMG-box_SF"/>
    <property type="match status" value="1"/>
</dbReference>
<dbReference type="GO" id="GO:0003677">
    <property type="term" value="F:DNA binding"/>
    <property type="evidence" value="ECO:0007669"/>
    <property type="project" value="UniProtKB-UniRule"/>
</dbReference>
<feature type="compositionally biased region" description="Basic and acidic residues" evidence="4">
    <location>
        <begin position="238"/>
        <end position="253"/>
    </location>
</feature>
<keyword evidence="3" id="KW-0175">Coiled coil</keyword>
<dbReference type="InterPro" id="IPR050342">
    <property type="entry name" value="HMGB"/>
</dbReference>
<name>A0AAV4VKB2_CAEEX</name>
<evidence type="ECO:0000256" key="3">
    <source>
        <dbReference type="SAM" id="Coils"/>
    </source>
</evidence>
<evidence type="ECO:0000313" key="6">
    <source>
        <dbReference type="EMBL" id="GIY70274.1"/>
    </source>
</evidence>
<dbReference type="GO" id="GO:0005634">
    <property type="term" value="C:nucleus"/>
    <property type="evidence" value="ECO:0007669"/>
    <property type="project" value="UniProtKB-UniRule"/>
</dbReference>
<sequence length="259" mass="29996">MAFLRGTLKSCENIIFRNCSVPIKNNYPVSTKKALDIPIPPKKPLTAYMIFCQDKRKELLQKSPSLNITEQIKILASQWNQLSLPMREPFQERARKGTVLYGEAHKKYFESLSEEQKQKVASLKAEKRESRRLFRIKKALKESSVPKSPASAYALFVKSESKEKIIKNLSEAIKEIADKWKTLPETEKKALLILKWEKKAQDDKHRFSSELEKWKKQMVADGKEGLIENYEEMKKGKSLDIEEIPKKPKEKTKAKSKQA</sequence>
<feature type="DNA-binding region" description="HMG box" evidence="2">
    <location>
        <begin position="146"/>
        <end position="215"/>
    </location>
</feature>
<dbReference type="PROSITE" id="PS50118">
    <property type="entry name" value="HMG_BOX_2"/>
    <property type="match status" value="2"/>
</dbReference>
<dbReference type="EMBL" id="BPLR01014642">
    <property type="protein sequence ID" value="GIY70274.1"/>
    <property type="molecule type" value="Genomic_DNA"/>
</dbReference>
<gene>
    <name evidence="6" type="primary">TFAM_1</name>
    <name evidence="6" type="ORF">CEXT_809951</name>
</gene>
<evidence type="ECO:0000256" key="2">
    <source>
        <dbReference type="PROSITE-ProRule" id="PRU00267"/>
    </source>
</evidence>
<feature type="DNA-binding region" description="HMG box" evidence="2">
    <location>
        <begin position="41"/>
        <end position="109"/>
    </location>
</feature>
<comment type="caution">
    <text evidence="6">The sequence shown here is derived from an EMBL/GenBank/DDBJ whole genome shotgun (WGS) entry which is preliminary data.</text>
</comment>
<feature type="region of interest" description="Disordered" evidence="4">
    <location>
        <begin position="238"/>
        <end position="259"/>
    </location>
</feature>
<dbReference type="SUPFAM" id="SSF47095">
    <property type="entry name" value="HMG-box"/>
    <property type="match status" value="2"/>
</dbReference>
<dbReference type="AlphaFoldDB" id="A0AAV4VKB2"/>
<dbReference type="InterPro" id="IPR009071">
    <property type="entry name" value="HMG_box_dom"/>
</dbReference>
<organism evidence="6 7">
    <name type="scientific">Caerostris extrusa</name>
    <name type="common">Bark spider</name>
    <name type="synonym">Caerostris bankana</name>
    <dbReference type="NCBI Taxonomy" id="172846"/>
    <lineage>
        <taxon>Eukaryota</taxon>
        <taxon>Metazoa</taxon>
        <taxon>Ecdysozoa</taxon>
        <taxon>Arthropoda</taxon>
        <taxon>Chelicerata</taxon>
        <taxon>Arachnida</taxon>
        <taxon>Araneae</taxon>
        <taxon>Araneomorphae</taxon>
        <taxon>Entelegynae</taxon>
        <taxon>Araneoidea</taxon>
        <taxon>Araneidae</taxon>
        <taxon>Caerostris</taxon>
    </lineage>
</organism>
<dbReference type="Pfam" id="PF00505">
    <property type="entry name" value="HMG_box"/>
    <property type="match status" value="1"/>
</dbReference>
<evidence type="ECO:0000256" key="1">
    <source>
        <dbReference type="ARBA" id="ARBA00023125"/>
    </source>
</evidence>
<dbReference type="PANTHER" id="PTHR48112">
    <property type="entry name" value="HIGH MOBILITY GROUP PROTEIN DSP1"/>
    <property type="match status" value="1"/>
</dbReference>
<keyword evidence="1 2" id="KW-0238">DNA-binding</keyword>
<proteinExistence type="predicted"/>
<reference evidence="6 7" key="1">
    <citation type="submission" date="2021-06" db="EMBL/GenBank/DDBJ databases">
        <title>Caerostris extrusa draft genome.</title>
        <authorList>
            <person name="Kono N."/>
            <person name="Arakawa K."/>
        </authorList>
    </citation>
    <scope>NUCLEOTIDE SEQUENCE [LARGE SCALE GENOMIC DNA]</scope>
</reference>
<keyword evidence="7" id="KW-1185">Reference proteome</keyword>
<keyword evidence="2" id="KW-0539">Nucleus</keyword>